<dbReference type="EMBL" id="CP064942">
    <property type="protein sequence ID" value="QPH55642.1"/>
    <property type="molecule type" value="Genomic_DNA"/>
</dbReference>
<feature type="transmembrane region" description="Helical" evidence="8">
    <location>
        <begin position="53"/>
        <end position="73"/>
    </location>
</feature>
<dbReference type="InterPro" id="IPR037294">
    <property type="entry name" value="ABC_BtuC-like"/>
</dbReference>
<dbReference type="InterPro" id="IPR000522">
    <property type="entry name" value="ABC_transptr_permease_BtuC"/>
</dbReference>
<feature type="transmembrane region" description="Helical" evidence="8">
    <location>
        <begin position="110"/>
        <end position="130"/>
    </location>
</feature>
<evidence type="ECO:0000313" key="9">
    <source>
        <dbReference type="EMBL" id="QPH55642.1"/>
    </source>
</evidence>
<dbReference type="Gene3D" id="1.10.3470.10">
    <property type="entry name" value="ABC transporter involved in vitamin B12 uptake, BtuC"/>
    <property type="match status" value="1"/>
</dbReference>
<feature type="transmembrane region" description="Helical" evidence="8">
    <location>
        <begin position="142"/>
        <end position="161"/>
    </location>
</feature>
<evidence type="ECO:0000256" key="1">
    <source>
        <dbReference type="ARBA" id="ARBA00004651"/>
    </source>
</evidence>
<dbReference type="SUPFAM" id="SSF81345">
    <property type="entry name" value="ABC transporter involved in vitamin B12 uptake, BtuC"/>
    <property type="match status" value="1"/>
</dbReference>
<evidence type="ECO:0000256" key="4">
    <source>
        <dbReference type="ARBA" id="ARBA00022475"/>
    </source>
</evidence>
<keyword evidence="6 8" id="KW-1133">Transmembrane helix</keyword>
<accession>A0A7S9QEP5</accession>
<evidence type="ECO:0000313" key="10">
    <source>
        <dbReference type="Proteomes" id="UP000594800"/>
    </source>
</evidence>
<feature type="transmembrane region" description="Helical" evidence="8">
    <location>
        <begin position="191"/>
        <end position="213"/>
    </location>
</feature>
<feature type="transmembrane region" description="Helical" evidence="8">
    <location>
        <begin position="300"/>
        <end position="318"/>
    </location>
</feature>
<dbReference type="GO" id="GO:0033214">
    <property type="term" value="P:siderophore-iron import into cell"/>
    <property type="evidence" value="ECO:0007669"/>
    <property type="project" value="TreeGrafter"/>
</dbReference>
<evidence type="ECO:0000256" key="6">
    <source>
        <dbReference type="ARBA" id="ARBA00022989"/>
    </source>
</evidence>
<keyword evidence="4" id="KW-1003">Cell membrane</keyword>
<dbReference type="GO" id="GO:0022857">
    <property type="term" value="F:transmembrane transporter activity"/>
    <property type="evidence" value="ECO:0007669"/>
    <property type="project" value="InterPro"/>
</dbReference>
<reference evidence="9 10" key="1">
    <citation type="submission" date="2020-11" db="EMBL/GenBank/DDBJ databases">
        <title>Description of Pontivivens ytuae sp. nov. isolated from deep sea sediment of Mariana Trench.</title>
        <authorList>
            <person name="Wang Z."/>
            <person name="Sun Q.-L."/>
            <person name="Xu X.-D."/>
            <person name="Tang Y.-Z."/>
            <person name="Zhang J."/>
        </authorList>
    </citation>
    <scope>NUCLEOTIDE SEQUENCE [LARGE SCALE GENOMIC DNA]</scope>
    <source>
        <strain evidence="9 10">MT2928</strain>
    </source>
</reference>
<evidence type="ECO:0000256" key="5">
    <source>
        <dbReference type="ARBA" id="ARBA00022692"/>
    </source>
</evidence>
<evidence type="ECO:0000256" key="3">
    <source>
        <dbReference type="ARBA" id="ARBA00022448"/>
    </source>
</evidence>
<evidence type="ECO:0000256" key="7">
    <source>
        <dbReference type="ARBA" id="ARBA00023136"/>
    </source>
</evidence>
<gene>
    <name evidence="9" type="ORF">I0K15_07920</name>
</gene>
<dbReference type="Pfam" id="PF01032">
    <property type="entry name" value="FecCD"/>
    <property type="match status" value="1"/>
</dbReference>
<feature type="transmembrane region" description="Helical" evidence="8">
    <location>
        <begin position="85"/>
        <end position="104"/>
    </location>
</feature>
<dbReference type="Proteomes" id="UP000594800">
    <property type="component" value="Chromosome"/>
</dbReference>
<dbReference type="PANTHER" id="PTHR30472:SF1">
    <property type="entry name" value="FE(3+) DICITRATE TRANSPORT SYSTEM PERMEASE PROTEIN FECC-RELATED"/>
    <property type="match status" value="1"/>
</dbReference>
<dbReference type="CDD" id="cd06550">
    <property type="entry name" value="TM_ABC_iron-siderophores_like"/>
    <property type="match status" value="1"/>
</dbReference>
<keyword evidence="7 8" id="KW-0472">Membrane</keyword>
<dbReference type="AlphaFoldDB" id="A0A7S9QEP5"/>
<organism evidence="9 10">
    <name type="scientific">Pontivivens ytuae</name>
    <dbReference type="NCBI Taxonomy" id="2789856"/>
    <lineage>
        <taxon>Bacteria</taxon>
        <taxon>Pseudomonadati</taxon>
        <taxon>Pseudomonadota</taxon>
        <taxon>Alphaproteobacteria</taxon>
        <taxon>Rhodobacterales</taxon>
        <taxon>Paracoccaceae</taxon>
        <taxon>Pontivivens</taxon>
    </lineage>
</organism>
<keyword evidence="5 8" id="KW-0812">Transmembrane</keyword>
<comment type="subcellular location">
    <subcellularLocation>
        <location evidence="1">Cell membrane</location>
        <topology evidence="1">Multi-pass membrane protein</topology>
    </subcellularLocation>
</comment>
<dbReference type="PANTHER" id="PTHR30472">
    <property type="entry name" value="FERRIC ENTEROBACTIN TRANSPORT SYSTEM PERMEASE PROTEIN"/>
    <property type="match status" value="1"/>
</dbReference>
<keyword evidence="3" id="KW-0813">Transport</keyword>
<evidence type="ECO:0000256" key="2">
    <source>
        <dbReference type="ARBA" id="ARBA00007935"/>
    </source>
</evidence>
<dbReference type="GO" id="GO:0005886">
    <property type="term" value="C:plasma membrane"/>
    <property type="evidence" value="ECO:0007669"/>
    <property type="project" value="UniProtKB-SubCell"/>
</dbReference>
<protein>
    <submittedName>
        <fullName evidence="9">Iron ABC transporter permease</fullName>
    </submittedName>
</protein>
<comment type="similarity">
    <text evidence="2">Belongs to the binding-protein-dependent transport system permease family. FecCD subfamily.</text>
</comment>
<sequence>MAARLLILGAFLALAAIASLHLGLNMYGPRDVATALFSPSNETTDIVIRNLRVPRTVLACLVGASLGIAGAVMQSCTRNPLAEPGLMGVNAGAAFALVAALSLFGVETFLLLSAIAAAGAVLASLLVFGLALSARAVGPGQVLLAGVTVAALLASLTQMLLVTDEQALEALLFWLAGSFADRPVEVLLPGASLLLLTTVALVPMIRALDALALSDEAAQAIGVSVTRTRLVGLGLAALMAGLCVALAGPVAFAGLLAPHLARLMGARGHAQLLPIAALLGALTCLLADVAARMVIMPGEAPVGVLLALLGAPTLIVLLDRRRAGRAEA</sequence>
<feature type="transmembrane region" description="Helical" evidence="8">
    <location>
        <begin position="272"/>
        <end position="294"/>
    </location>
</feature>
<evidence type="ECO:0000256" key="8">
    <source>
        <dbReference type="SAM" id="Phobius"/>
    </source>
</evidence>
<proteinExistence type="inferred from homology"/>
<dbReference type="KEGG" id="poz:I0K15_07920"/>
<feature type="transmembrane region" description="Helical" evidence="8">
    <location>
        <begin position="233"/>
        <end position="260"/>
    </location>
</feature>
<name>A0A7S9QEP5_9RHOB</name>
<keyword evidence="10" id="KW-1185">Reference proteome</keyword>